<reference evidence="6" key="1">
    <citation type="submission" date="2023-07" db="EMBL/GenBank/DDBJ databases">
        <authorList>
            <person name="Stuckert A."/>
        </authorList>
    </citation>
    <scope>NUCLEOTIDE SEQUENCE</scope>
</reference>
<dbReference type="Pfam" id="PF07686">
    <property type="entry name" value="V-set"/>
    <property type="match status" value="1"/>
</dbReference>
<feature type="chain" id="PRO_5047124817" description="Ig-like domain-containing protein" evidence="4">
    <location>
        <begin position="20"/>
        <end position="132"/>
    </location>
</feature>
<feature type="domain" description="Ig-like" evidence="5">
    <location>
        <begin position="21"/>
        <end position="126"/>
    </location>
</feature>
<dbReference type="InterPro" id="IPR013783">
    <property type="entry name" value="Ig-like_fold"/>
</dbReference>
<dbReference type="EMBL" id="CAUEEQ010045349">
    <property type="protein sequence ID" value="CAJ0958379.1"/>
    <property type="molecule type" value="Genomic_DNA"/>
</dbReference>
<dbReference type="InterPro" id="IPR036179">
    <property type="entry name" value="Ig-like_dom_sf"/>
</dbReference>
<dbReference type="PROSITE" id="PS50835">
    <property type="entry name" value="IG_LIKE"/>
    <property type="match status" value="1"/>
</dbReference>
<evidence type="ECO:0000313" key="6">
    <source>
        <dbReference type="EMBL" id="CAJ0958379.1"/>
    </source>
</evidence>
<dbReference type="InterPro" id="IPR013106">
    <property type="entry name" value="Ig_V-set"/>
</dbReference>
<dbReference type="SMART" id="SM00406">
    <property type="entry name" value="IGv"/>
    <property type="match status" value="1"/>
</dbReference>
<evidence type="ECO:0000256" key="2">
    <source>
        <dbReference type="ARBA" id="ARBA00023130"/>
    </source>
</evidence>
<sequence>MNLSLVLMCFSFLELGVQCEEQLTQTDAPIYRKPNESFKLTCRGSGFDFSKFGMHWIRQDSGKRLEWLGEIWYDASKTVYAPSVEGRVTITRDNKDSVTFLELKSVIAADSARYFCTRDTVTKPVEETHNIV</sequence>
<keyword evidence="1" id="KW-0391">Immunity</keyword>
<organism evidence="6 7">
    <name type="scientific">Ranitomeya imitator</name>
    <name type="common">mimic poison frog</name>
    <dbReference type="NCBI Taxonomy" id="111125"/>
    <lineage>
        <taxon>Eukaryota</taxon>
        <taxon>Metazoa</taxon>
        <taxon>Chordata</taxon>
        <taxon>Craniata</taxon>
        <taxon>Vertebrata</taxon>
        <taxon>Euteleostomi</taxon>
        <taxon>Amphibia</taxon>
        <taxon>Batrachia</taxon>
        <taxon>Anura</taxon>
        <taxon>Neobatrachia</taxon>
        <taxon>Hyloidea</taxon>
        <taxon>Dendrobatidae</taxon>
        <taxon>Dendrobatinae</taxon>
        <taxon>Ranitomeya</taxon>
    </lineage>
</organism>
<evidence type="ECO:0000313" key="7">
    <source>
        <dbReference type="Proteomes" id="UP001176940"/>
    </source>
</evidence>
<accession>A0ABN9M5Z4</accession>
<keyword evidence="4" id="KW-0732">Signal</keyword>
<dbReference type="PANTHER" id="PTHR23266">
    <property type="entry name" value="IMMUNOGLOBULIN HEAVY CHAIN"/>
    <property type="match status" value="1"/>
</dbReference>
<protein>
    <recommendedName>
        <fullName evidence="5">Ig-like domain-containing protein</fullName>
    </recommendedName>
</protein>
<dbReference type="SUPFAM" id="SSF48726">
    <property type="entry name" value="Immunoglobulin"/>
    <property type="match status" value="1"/>
</dbReference>
<evidence type="ECO:0000256" key="4">
    <source>
        <dbReference type="SAM" id="SignalP"/>
    </source>
</evidence>
<keyword evidence="3" id="KW-1280">Immunoglobulin</keyword>
<name>A0ABN9M5Z4_9NEOB</name>
<evidence type="ECO:0000256" key="3">
    <source>
        <dbReference type="ARBA" id="ARBA00043265"/>
    </source>
</evidence>
<dbReference type="Gene3D" id="2.60.40.10">
    <property type="entry name" value="Immunoglobulins"/>
    <property type="match status" value="1"/>
</dbReference>
<feature type="signal peptide" evidence="4">
    <location>
        <begin position="1"/>
        <end position="19"/>
    </location>
</feature>
<comment type="caution">
    <text evidence="6">The sequence shown here is derived from an EMBL/GenBank/DDBJ whole genome shotgun (WGS) entry which is preliminary data.</text>
</comment>
<evidence type="ECO:0000259" key="5">
    <source>
        <dbReference type="PROSITE" id="PS50835"/>
    </source>
</evidence>
<keyword evidence="7" id="KW-1185">Reference proteome</keyword>
<evidence type="ECO:0000256" key="1">
    <source>
        <dbReference type="ARBA" id="ARBA00022859"/>
    </source>
</evidence>
<proteinExistence type="predicted"/>
<keyword evidence="2" id="KW-1064">Adaptive immunity</keyword>
<dbReference type="Proteomes" id="UP001176940">
    <property type="component" value="Unassembled WGS sequence"/>
</dbReference>
<dbReference type="InterPro" id="IPR007110">
    <property type="entry name" value="Ig-like_dom"/>
</dbReference>
<gene>
    <name evidence="6" type="ORF">RIMI_LOCUS16323011</name>
</gene>
<dbReference type="InterPro" id="IPR050199">
    <property type="entry name" value="IgHV"/>
</dbReference>